<feature type="region of interest" description="Disordered" evidence="1">
    <location>
        <begin position="87"/>
        <end position="139"/>
    </location>
</feature>
<dbReference type="EMBL" id="CAICTM010000741">
    <property type="protein sequence ID" value="CAB9515847.1"/>
    <property type="molecule type" value="Genomic_DNA"/>
</dbReference>
<feature type="compositionally biased region" description="Basic residues" evidence="1">
    <location>
        <begin position="95"/>
        <end position="107"/>
    </location>
</feature>
<keyword evidence="3" id="KW-1185">Reference proteome</keyword>
<reference evidence="2" key="1">
    <citation type="submission" date="2020-06" db="EMBL/GenBank/DDBJ databases">
        <authorList>
            <consortium name="Plant Systems Biology data submission"/>
        </authorList>
    </citation>
    <scope>NUCLEOTIDE SEQUENCE</scope>
    <source>
        <strain evidence="2">D6</strain>
    </source>
</reference>
<evidence type="ECO:0000256" key="1">
    <source>
        <dbReference type="SAM" id="MobiDB-lite"/>
    </source>
</evidence>
<accession>A0A9N8HKA7</accession>
<gene>
    <name evidence="2" type="ORF">SEMRO_742_G195910.1</name>
</gene>
<proteinExistence type="predicted"/>
<name>A0A9N8HKA7_9STRA</name>
<comment type="caution">
    <text evidence="2">The sequence shown here is derived from an EMBL/GenBank/DDBJ whole genome shotgun (WGS) entry which is preliminary data.</text>
</comment>
<feature type="region of interest" description="Disordered" evidence="1">
    <location>
        <begin position="1"/>
        <end position="65"/>
    </location>
</feature>
<evidence type="ECO:0000313" key="3">
    <source>
        <dbReference type="Proteomes" id="UP001153069"/>
    </source>
</evidence>
<evidence type="ECO:0000313" key="2">
    <source>
        <dbReference type="EMBL" id="CAB9515847.1"/>
    </source>
</evidence>
<dbReference type="Proteomes" id="UP001153069">
    <property type="component" value="Unassembled WGS sequence"/>
</dbReference>
<organism evidence="2 3">
    <name type="scientific">Seminavis robusta</name>
    <dbReference type="NCBI Taxonomy" id="568900"/>
    <lineage>
        <taxon>Eukaryota</taxon>
        <taxon>Sar</taxon>
        <taxon>Stramenopiles</taxon>
        <taxon>Ochrophyta</taxon>
        <taxon>Bacillariophyta</taxon>
        <taxon>Bacillariophyceae</taxon>
        <taxon>Bacillariophycidae</taxon>
        <taxon>Naviculales</taxon>
        <taxon>Naviculaceae</taxon>
        <taxon>Seminavis</taxon>
    </lineage>
</organism>
<feature type="compositionally biased region" description="Low complexity" evidence="1">
    <location>
        <begin position="113"/>
        <end position="139"/>
    </location>
</feature>
<protein>
    <submittedName>
        <fullName evidence="2">Uncharacterized protein</fullName>
    </submittedName>
</protein>
<dbReference type="AlphaFoldDB" id="A0A9N8HKA7"/>
<sequence length="139" mass="14870">MFRSSKKQSRTESTKPALFNLLNDPTRAPPSRSHSAGSEGGGALERILRGESNYDPNHTPVIKSGATEDLEALTKAFHQAQLLDALVNGGEVGAHGKRRKHRKTPRRTKSDDGSSSVVSRMSTGSRKSTSSRRSGASAA</sequence>